<feature type="transmembrane region" description="Helical" evidence="1">
    <location>
        <begin position="211"/>
        <end position="231"/>
    </location>
</feature>
<dbReference type="PANTHER" id="PTHR21879">
    <property type="entry name" value="FI03362P-RELATED-RELATED"/>
    <property type="match status" value="1"/>
</dbReference>
<gene>
    <name evidence="3" type="primary">HEMO_0</name>
    <name evidence="3" type="ORF">g.71247</name>
</gene>
<name>A0A1D1XT80_9ARAE</name>
<organism evidence="3">
    <name type="scientific">Anthurium amnicola</name>
    <dbReference type="NCBI Taxonomy" id="1678845"/>
    <lineage>
        <taxon>Eukaryota</taxon>
        <taxon>Viridiplantae</taxon>
        <taxon>Streptophyta</taxon>
        <taxon>Embryophyta</taxon>
        <taxon>Tracheophyta</taxon>
        <taxon>Spermatophyta</taxon>
        <taxon>Magnoliopsida</taxon>
        <taxon>Liliopsida</taxon>
        <taxon>Araceae</taxon>
        <taxon>Pothoideae</taxon>
        <taxon>Potheae</taxon>
        <taxon>Anthurium</taxon>
    </lineage>
</organism>
<feature type="signal peptide" evidence="2">
    <location>
        <begin position="1"/>
        <end position="38"/>
    </location>
</feature>
<reference evidence="3" key="1">
    <citation type="submission" date="2015-07" db="EMBL/GenBank/DDBJ databases">
        <title>Transcriptome Assembly of Anthurium amnicola.</title>
        <authorList>
            <person name="Suzuki J."/>
        </authorList>
    </citation>
    <scope>NUCLEOTIDE SEQUENCE</scope>
</reference>
<dbReference type="PANTHER" id="PTHR21879:SF1">
    <property type="entry name" value="FI01546P"/>
    <property type="match status" value="1"/>
</dbReference>
<feature type="transmembrane region" description="Helical" evidence="1">
    <location>
        <begin position="186"/>
        <end position="205"/>
    </location>
</feature>
<dbReference type="Pfam" id="PF07898">
    <property type="entry name" value="DUF1676"/>
    <property type="match status" value="1"/>
</dbReference>
<accession>A0A1D1XT80</accession>
<dbReference type="EMBL" id="GDJX01022348">
    <property type="protein sequence ID" value="JAT45588.1"/>
    <property type="molecule type" value="Transcribed_RNA"/>
</dbReference>
<feature type="non-terminal residue" evidence="3">
    <location>
        <position position="1"/>
    </location>
</feature>
<evidence type="ECO:0000256" key="1">
    <source>
        <dbReference type="SAM" id="Phobius"/>
    </source>
</evidence>
<feature type="chain" id="PRO_5008899693" evidence="2">
    <location>
        <begin position="39"/>
        <end position="287"/>
    </location>
</feature>
<keyword evidence="2" id="KW-0732">Signal</keyword>
<dbReference type="GO" id="GO:0016020">
    <property type="term" value="C:membrane"/>
    <property type="evidence" value="ECO:0007669"/>
    <property type="project" value="TreeGrafter"/>
</dbReference>
<evidence type="ECO:0000313" key="3">
    <source>
        <dbReference type="EMBL" id="JAT45588.1"/>
    </source>
</evidence>
<dbReference type="InterPro" id="IPR012464">
    <property type="entry name" value="DUF1676"/>
</dbReference>
<keyword evidence="1" id="KW-0472">Membrane</keyword>
<keyword evidence="1" id="KW-1133">Transmembrane helix</keyword>
<keyword evidence="1" id="KW-0812">Transmembrane</keyword>
<proteinExistence type="predicted"/>
<sequence length="287" mass="31307">WPKRAHTQSGPSRPTGQVEKMVSKSLLLLAAVVAVAWAAPAEEPNPAKPQDNGSLIEDGVEKVYRFLQECGDKDMFFCMKMRALTYVDRAVRKSGDISLADGVALVQSGEGARELSGRALSEDELDNSLPQDAAERDSQVETLLVDRVARFLESRTLQLKVPDSAISDIRRSLDESRGKKKKLKMLLPLLLLLKLKAAALIPLALGALALLAFKALIVGKLALVLSGIIALKKLLSQQKHTQSYEVVAHPHYSHSHSGGDEHGGHYARSLKAEQPAQDLAYSAYKQE</sequence>
<protein>
    <submittedName>
        <fullName evidence="3">Hemolin</fullName>
    </submittedName>
</protein>
<dbReference type="AlphaFoldDB" id="A0A1D1XT80"/>
<evidence type="ECO:0000256" key="2">
    <source>
        <dbReference type="SAM" id="SignalP"/>
    </source>
</evidence>